<dbReference type="EMBL" id="JANBPU010000614">
    <property type="protein sequence ID" value="KAJ1910201.1"/>
    <property type="molecule type" value="Genomic_DNA"/>
</dbReference>
<name>A0A9W7ZS45_9FUNG</name>
<organism evidence="1 2">
    <name type="scientific">Mycoemilia scoparia</name>
    <dbReference type="NCBI Taxonomy" id="417184"/>
    <lineage>
        <taxon>Eukaryota</taxon>
        <taxon>Fungi</taxon>
        <taxon>Fungi incertae sedis</taxon>
        <taxon>Zoopagomycota</taxon>
        <taxon>Kickxellomycotina</taxon>
        <taxon>Kickxellomycetes</taxon>
        <taxon>Kickxellales</taxon>
        <taxon>Kickxellaceae</taxon>
        <taxon>Mycoemilia</taxon>
    </lineage>
</organism>
<dbReference type="Proteomes" id="UP001150538">
    <property type="component" value="Unassembled WGS sequence"/>
</dbReference>
<protein>
    <submittedName>
        <fullName evidence="1">Uncharacterized protein</fullName>
    </submittedName>
</protein>
<evidence type="ECO:0000313" key="1">
    <source>
        <dbReference type="EMBL" id="KAJ1910201.1"/>
    </source>
</evidence>
<proteinExistence type="predicted"/>
<keyword evidence="2" id="KW-1185">Reference proteome</keyword>
<gene>
    <name evidence="1" type="ORF">H4219_006260</name>
</gene>
<sequence>MSNAMDFFKPPPRSLSKDNHRLRIEFYRFALNNNSIEHFVQYFRVLSLLLDEKLIWYGLSQVTINFYIQKLMVIEKGLTYCANDNLVWGSSNLPMVLKIGKALLRYVKIRIRYYEKHEKNKPQDAIWGVVLGAADNGGSNNKNSEPILGMIFCLWVLRQGAVHIVVAFILSKQSGLLVEQVPLDYAGLLIETNESAKWLIEYLGTKAHLQPVSPPTSSEPSNLFGTLGQCHSNNHTVGQQDELEKMINSLLIYVDERPVFLDTLLNNTIICLQNVIGNSSFLEYPKFGSHIDLIDSYLDSIKPQSSNDRGNESFGTLILFL</sequence>
<dbReference type="AlphaFoldDB" id="A0A9W7ZS45"/>
<reference evidence="1" key="1">
    <citation type="submission" date="2022-07" db="EMBL/GenBank/DDBJ databases">
        <title>Phylogenomic reconstructions and comparative analyses of Kickxellomycotina fungi.</title>
        <authorList>
            <person name="Reynolds N.K."/>
            <person name="Stajich J.E."/>
            <person name="Barry K."/>
            <person name="Grigoriev I.V."/>
            <person name="Crous P."/>
            <person name="Smith M.E."/>
        </authorList>
    </citation>
    <scope>NUCLEOTIDE SEQUENCE</scope>
    <source>
        <strain evidence="1">NBRC 100468</strain>
    </source>
</reference>
<evidence type="ECO:0000313" key="2">
    <source>
        <dbReference type="Proteomes" id="UP001150538"/>
    </source>
</evidence>
<accession>A0A9W7ZS45</accession>
<comment type="caution">
    <text evidence="1">The sequence shown here is derived from an EMBL/GenBank/DDBJ whole genome shotgun (WGS) entry which is preliminary data.</text>
</comment>